<dbReference type="Proteomes" id="UP000319700">
    <property type="component" value="Unassembled WGS sequence"/>
</dbReference>
<feature type="domain" description="Glycosyltransferase 2-like" evidence="1">
    <location>
        <begin position="4"/>
        <end position="134"/>
    </location>
</feature>
<dbReference type="Pfam" id="PF00535">
    <property type="entry name" value="Glycos_transf_2"/>
    <property type="match status" value="1"/>
</dbReference>
<dbReference type="AlphaFoldDB" id="A0A502EQQ2"/>
<dbReference type="PANTHER" id="PTHR22916">
    <property type="entry name" value="GLYCOSYLTRANSFERASE"/>
    <property type="match status" value="1"/>
</dbReference>
<comment type="caution">
    <text evidence="2">The sequence shown here is derived from an EMBL/GenBank/DDBJ whole genome shotgun (WGS) entry which is preliminary data.</text>
</comment>
<dbReference type="InterPro" id="IPR001173">
    <property type="entry name" value="Glyco_trans_2-like"/>
</dbReference>
<accession>A0A502EQQ2</accession>
<dbReference type="InterPro" id="IPR029044">
    <property type="entry name" value="Nucleotide-diphossugar_trans"/>
</dbReference>
<dbReference type="Gene3D" id="3.90.550.10">
    <property type="entry name" value="Spore Coat Polysaccharide Biosynthesis Protein SpsA, Chain A"/>
    <property type="match status" value="1"/>
</dbReference>
<dbReference type="CDD" id="cd00761">
    <property type="entry name" value="Glyco_tranf_GTA_type"/>
    <property type="match status" value="1"/>
</dbReference>
<dbReference type="RefSeq" id="WP_140507387.1">
    <property type="nucleotide sequence ID" value="NZ_RCZH01000007.1"/>
</dbReference>
<evidence type="ECO:0000313" key="3">
    <source>
        <dbReference type="Proteomes" id="UP000319700"/>
    </source>
</evidence>
<reference evidence="2 3" key="1">
    <citation type="journal article" date="2019" name="Environ. Microbiol.">
        <title>Species interactions and distinct microbial communities in high Arctic permafrost affected cryosols are associated with the CH4 and CO2 gas fluxes.</title>
        <authorList>
            <person name="Altshuler I."/>
            <person name="Hamel J."/>
            <person name="Turney S."/>
            <person name="Magnuson E."/>
            <person name="Levesque R."/>
            <person name="Greer C."/>
            <person name="Whyte L.G."/>
        </authorList>
    </citation>
    <scope>NUCLEOTIDE SEQUENCE [LARGE SCALE GENOMIC DNA]</scope>
    <source>
        <strain evidence="2 3">42</strain>
    </source>
</reference>
<keyword evidence="3" id="KW-1185">Reference proteome</keyword>
<proteinExistence type="predicted"/>
<evidence type="ECO:0000313" key="2">
    <source>
        <dbReference type="EMBL" id="TPG40113.1"/>
    </source>
</evidence>
<dbReference type="PANTHER" id="PTHR22916:SF3">
    <property type="entry name" value="UDP-GLCNAC:BETAGAL BETA-1,3-N-ACETYLGLUCOSAMINYLTRANSFERASE-LIKE PROTEIN 1"/>
    <property type="match status" value="1"/>
</dbReference>
<evidence type="ECO:0000259" key="1">
    <source>
        <dbReference type="Pfam" id="PF00535"/>
    </source>
</evidence>
<sequence>MLGVIIPYFKLSFFEETLQSLENQTIQQFKVYIGDDASPESPLALLEKYKGKFNFVYHKFEENLGSISLTKQWERCIELSNNEEWLMILGDDDVMSPNAIETFYNNLTEIEEAKSNIVRYASQIIDENGNPVSEIYQHPKLENAADSFWRKYTWKTRSSLSEYIFRREVYSKFKFVNYPLAWHSDDLAWIKFSNFKNIYSINLAQIYVRESSLSISGKTDNFEQKKNASLQFYTTLSDKYLSIFRKEQRLVIIAILENEYFEKKEFSLLIKIVKWHLKHSDIYNLAKFFRRIYINR</sequence>
<dbReference type="SUPFAM" id="SSF53448">
    <property type="entry name" value="Nucleotide-diphospho-sugar transferases"/>
    <property type="match status" value="1"/>
</dbReference>
<dbReference type="EMBL" id="RCZH01000007">
    <property type="protein sequence ID" value="TPG40113.1"/>
    <property type="molecule type" value="Genomic_DNA"/>
</dbReference>
<name>A0A502EQQ2_9FLAO</name>
<protein>
    <submittedName>
        <fullName evidence="2">Glycosyltransferase family 2 protein</fullName>
    </submittedName>
</protein>
<gene>
    <name evidence="2" type="ORF">EAH81_12500</name>
</gene>
<organism evidence="2 3">
    <name type="scientific">Flavobacterium pectinovorum</name>
    <dbReference type="NCBI Taxonomy" id="29533"/>
    <lineage>
        <taxon>Bacteria</taxon>
        <taxon>Pseudomonadati</taxon>
        <taxon>Bacteroidota</taxon>
        <taxon>Flavobacteriia</taxon>
        <taxon>Flavobacteriales</taxon>
        <taxon>Flavobacteriaceae</taxon>
        <taxon>Flavobacterium</taxon>
    </lineage>
</organism>
<dbReference type="GO" id="GO:0016758">
    <property type="term" value="F:hexosyltransferase activity"/>
    <property type="evidence" value="ECO:0007669"/>
    <property type="project" value="UniProtKB-ARBA"/>
</dbReference>
<dbReference type="OrthoDB" id="1374586at2"/>
<keyword evidence="2" id="KW-0808">Transferase</keyword>